<feature type="non-terminal residue" evidence="1">
    <location>
        <position position="333"/>
    </location>
</feature>
<protein>
    <submittedName>
        <fullName evidence="1">Uncharacterized protein</fullName>
    </submittedName>
</protein>
<gene>
    <name evidence="1" type="ORF">METZ01_LOCUS336823</name>
</gene>
<evidence type="ECO:0000313" key="1">
    <source>
        <dbReference type="EMBL" id="SVC83969.1"/>
    </source>
</evidence>
<feature type="non-terminal residue" evidence="1">
    <location>
        <position position="1"/>
    </location>
</feature>
<accession>A0A382QEH5</accession>
<dbReference type="EMBL" id="UINC01113984">
    <property type="protein sequence ID" value="SVC83969.1"/>
    <property type="molecule type" value="Genomic_DNA"/>
</dbReference>
<dbReference type="AlphaFoldDB" id="A0A382QEH5"/>
<organism evidence="1">
    <name type="scientific">marine metagenome</name>
    <dbReference type="NCBI Taxonomy" id="408172"/>
    <lineage>
        <taxon>unclassified sequences</taxon>
        <taxon>metagenomes</taxon>
        <taxon>ecological metagenomes</taxon>
    </lineage>
</organism>
<name>A0A382QEH5_9ZZZZ</name>
<reference evidence="1" key="1">
    <citation type="submission" date="2018-05" db="EMBL/GenBank/DDBJ databases">
        <authorList>
            <person name="Lanie J.A."/>
            <person name="Ng W.-L."/>
            <person name="Kazmierczak K.M."/>
            <person name="Andrzejewski T.M."/>
            <person name="Davidsen T.M."/>
            <person name="Wayne K.J."/>
            <person name="Tettelin H."/>
            <person name="Glass J.I."/>
            <person name="Rusch D."/>
            <person name="Podicherti R."/>
            <person name="Tsui H.-C.T."/>
            <person name="Winkler M.E."/>
        </authorList>
    </citation>
    <scope>NUCLEOTIDE SEQUENCE</scope>
</reference>
<proteinExistence type="predicted"/>
<sequence length="333" mass="35979">FVELQLDLKARSPLPFTFLIGYANGYAGYFPTLKANREGGYGANSGGTMHLEAAAGEVMVARALEELTASFWEQPLPMVVVGGSVTRLLTVVRPPLLQADAPISVTVDLSQLGGSAEEELTPTEDGRFSLDVEFPLTAPAGRHEIWFTVVQQIGTGPHVTRIAQTLSVLPGSDLLPLKGELASGWQLETSPAVNAEEIGIFDGLAARAFQVDSAAMAAWASTWSIDLTRQEPFSLSGYGSLRLQFHAGTLVAPREPWLALYLGERRIDLRGKIDLENPDWQTIELPLDPTAQETPIKQIRLWGNLSGRFFLGELRLVSAFSPTTAAPMPATAP</sequence>